<feature type="domain" description="CBM6" evidence="2">
    <location>
        <begin position="727"/>
        <end position="875"/>
    </location>
</feature>
<dbReference type="PROSITE" id="PS51257">
    <property type="entry name" value="PROKAR_LIPOPROTEIN"/>
    <property type="match status" value="1"/>
</dbReference>
<evidence type="ECO:0000259" key="2">
    <source>
        <dbReference type="PROSITE" id="PS51175"/>
    </source>
</evidence>
<keyword evidence="1" id="KW-0732">Signal</keyword>
<dbReference type="RefSeq" id="WP_211348157.1">
    <property type="nucleotide sequence ID" value="NZ_RJKM01000001.1"/>
</dbReference>
<feature type="domain" description="CBM6" evidence="2">
    <location>
        <begin position="453"/>
        <end position="599"/>
    </location>
</feature>
<dbReference type="EMBL" id="RJKM01000001">
    <property type="protein sequence ID" value="ROP37200.1"/>
    <property type="molecule type" value="Genomic_DNA"/>
</dbReference>
<dbReference type="Gene3D" id="3.20.20.80">
    <property type="entry name" value="Glycosidases"/>
    <property type="match status" value="1"/>
</dbReference>
<name>A0A3N1H3V0_9PSEU</name>
<dbReference type="GO" id="GO:0030246">
    <property type="term" value="F:carbohydrate binding"/>
    <property type="evidence" value="ECO:0007669"/>
    <property type="project" value="InterPro"/>
</dbReference>
<dbReference type="SUPFAM" id="SSF51445">
    <property type="entry name" value="(Trans)glycosidases"/>
    <property type="match status" value="1"/>
</dbReference>
<dbReference type="InterPro" id="IPR017853">
    <property type="entry name" value="GH"/>
</dbReference>
<dbReference type="InterPro" id="IPR008979">
    <property type="entry name" value="Galactose-bd-like_sf"/>
</dbReference>
<dbReference type="Proteomes" id="UP000268727">
    <property type="component" value="Unassembled WGS sequence"/>
</dbReference>
<dbReference type="CDD" id="cd04081">
    <property type="entry name" value="CBM35_galactosidase-like"/>
    <property type="match status" value="1"/>
</dbReference>
<dbReference type="Gene3D" id="2.60.120.260">
    <property type="entry name" value="Galactose-binding domain-like"/>
    <property type="match status" value="3"/>
</dbReference>
<feature type="signal peptide" evidence="1">
    <location>
        <begin position="1"/>
        <end position="27"/>
    </location>
</feature>
<gene>
    <name evidence="3" type="ORF">EDD40_2494</name>
</gene>
<dbReference type="AlphaFoldDB" id="A0A3N1H3V0"/>
<comment type="caution">
    <text evidence="3">The sequence shown here is derived from an EMBL/GenBank/DDBJ whole genome shotgun (WGS) entry which is preliminary data.</text>
</comment>
<evidence type="ECO:0000313" key="3">
    <source>
        <dbReference type="EMBL" id="ROP37200.1"/>
    </source>
</evidence>
<sequence>MVQRRTLPLALAAVLTACALSPSTASAATDTLTVDLGATTGAFHGGAGGSLYGVYGTGVPSDAVLAGFYPKTLSTKAQDGPQHPGADALEVVEPFVANGGRDVYVYMTDIYRGFPYQRQPGQAGRDDYRAKVEAQVRQVVASPHRDHIVYVPFNEPEGNFYGTGQYSYDRVSWLSDPRPFFEEWEQLYDLIKRLDPGARIAGPNTSLLFDQVKGFLDHCKANDCMPDVITWHELSSPDKVRTSVAKYRSWEAELGIGPLPININEYAFRYHLSVPGQMIQWISALEESKVDGDLAYWNIDGNLNDSVAEANKANGQWWLFNAYGQMSGDTVRVTPPHPGKQYTLQGVATLDRDKRQSRTIFGGANGSADVRITNVDRDLFGESVHVTVQEIPWTGQLGDSPAPRRLLDTVRTVGRDGSLVLPFTDLKEMSAYQVIISPVGRGATAGASTRWQKTYEAEDAAHTGTGWSRNGPEGSPRDVAKFATSNSYNVGGLRTGSDVVLSFDVEVPQTGSYDLSVFSSTYNKWASVVPQGPTNVFLRVDGRQPRELRLPTSYGWVVWEHTDTRVQLSAGKHTITLAASDPELGKTRGDAIIDKIDLTLVDPATDGRSAHEAEYADLRGAEARYGVKHASGPGVAVLPQGGSATFWVHADHDGHATVDFDHRGGGQATVRLNGHTVDGLTVGTAAGTDTAQLFLSAGINQLTVTGAAGNVRLDRVRTGPATAAAPVKVEAETGLVTGAAKFSDAFPFASGQVATNVGDGPANALTLDVEAERTGRHVLVIRYANAQESIPTHYNPDPVTRHADIAVNGHVQRIHFPNTFHFNQFRDLTVPVDLEAGTNTVTFTSQELPNWDGTTFNQFGQRSEYAPNIDYVTVAPLLG</sequence>
<keyword evidence="4" id="KW-1185">Reference proteome</keyword>
<feature type="chain" id="PRO_5018203062" description="CBM6 domain-containing protein" evidence="1">
    <location>
        <begin position="28"/>
        <end position="879"/>
    </location>
</feature>
<proteinExistence type="predicted"/>
<dbReference type="InterPro" id="IPR005084">
    <property type="entry name" value="CBM6"/>
</dbReference>
<protein>
    <recommendedName>
        <fullName evidence="2">CBM6 domain-containing protein</fullName>
    </recommendedName>
</protein>
<reference evidence="3 4" key="1">
    <citation type="submission" date="2018-11" db="EMBL/GenBank/DDBJ databases">
        <title>Sequencing the genomes of 1000 actinobacteria strains.</title>
        <authorList>
            <person name="Klenk H.-P."/>
        </authorList>
    </citation>
    <scope>NUCLEOTIDE SEQUENCE [LARGE SCALE GENOMIC DNA]</scope>
    <source>
        <strain evidence="3 4">DSM 44231</strain>
    </source>
</reference>
<accession>A0A3N1H3V0</accession>
<evidence type="ECO:0000313" key="4">
    <source>
        <dbReference type="Proteomes" id="UP000268727"/>
    </source>
</evidence>
<dbReference type="SUPFAM" id="SSF49785">
    <property type="entry name" value="Galactose-binding domain-like"/>
    <property type="match status" value="2"/>
</dbReference>
<dbReference type="PROSITE" id="PS51175">
    <property type="entry name" value="CBM6"/>
    <property type="match status" value="2"/>
</dbReference>
<evidence type="ECO:0000256" key="1">
    <source>
        <dbReference type="SAM" id="SignalP"/>
    </source>
</evidence>
<organism evidence="3 4">
    <name type="scientific">Saccharothrix texasensis</name>
    <dbReference type="NCBI Taxonomy" id="103734"/>
    <lineage>
        <taxon>Bacteria</taxon>
        <taxon>Bacillati</taxon>
        <taxon>Actinomycetota</taxon>
        <taxon>Actinomycetes</taxon>
        <taxon>Pseudonocardiales</taxon>
        <taxon>Pseudonocardiaceae</taxon>
        <taxon>Saccharothrix</taxon>
    </lineage>
</organism>